<evidence type="ECO:0000256" key="1">
    <source>
        <dbReference type="SAM" id="MobiDB-lite"/>
    </source>
</evidence>
<dbReference type="RefSeq" id="WP_156005285.1">
    <property type="nucleotide sequence ID" value="NZ_CP046276.1"/>
</dbReference>
<dbReference type="EMBL" id="CP046276">
    <property type="protein sequence ID" value="QGS51395.1"/>
    <property type="molecule type" value="Genomic_DNA"/>
</dbReference>
<keyword evidence="3" id="KW-1185">Reference proteome</keyword>
<feature type="region of interest" description="Disordered" evidence="1">
    <location>
        <begin position="452"/>
        <end position="476"/>
    </location>
</feature>
<sequence>MNYYIKLDNGYFHVVDGNVNKVIASFVSEIDAHKFLQSLFSNFGEPWSAVYGTLIENPVVIQPIISASPLYYESSSPSCHKSLQLPQQIIIENKLPFGYSPSAQYSSLFSRTPTGGTPLYNGGFLNNGGVPSSPMFSTPPILSEGLNQPQSFNSNIYSNPPQVNSNTNGWSQSQPQINSNKPAQNIAVPQNQTRNNQLQQPQSLSGQTSSTQQSSNNQAAQNIAVPQNQTRNNQLQQPQSLSDNQNNSVQPQNSSTQLGWNKQPNNSQQSLQRNNQVQRPQNLGNQNQDADLQSQNTQQNQESGFESNQSYDNISSDDNNTFNQSSGAQANNENGANNKKSKRNKKFVFDDLTMALDISAYDDEGAIVQIDDLEVNNKDDDSLGEASVYSKKTKVGKSKEKKEEDEALDNFEINSSMFVNDIDFENDEIIHHNKNSKGINRLKREQDAQENIIENQDNMSSVLEGGRQSKTSWDDKKNHIDDYDLDALSSLEDYEKRHLSESWQSYSNKSESDYNKQRLSIQKELEEKYHSEQMDDYDLDALSSLEDYEKRHLSGKWKYDRGQNESESFVFDNRDLENQSKINDLDNLDSRIQGQSEKRALDELNYNKSSNMNEQKNDNLNSRANLSDIYDINTLEQQYQNGLLTSDLNLVKKDDGVIDLGPVDDDDTIFSTPRMDAQQEDYEDFGAIKNDKKALKKAKKRKNKNRDPLSNTQALSYVVDNKMISNVDGNLVNKKAIKKEEKLNKKLQKQQKSKEPEIINDDISLDKISTSNIVQPLVQTPVQLIADLESVEDSGTITKIYEQNLIPTSSIQLGKKNDDVIDLGPIIDDDTIYSTPRMDAKEEDQKEELTKQDKKLLKKIKKSEQANRKKYEKMLK</sequence>
<feature type="compositionally biased region" description="Basic and acidic residues" evidence="1">
    <location>
        <begin position="838"/>
        <end position="855"/>
    </location>
</feature>
<organism evidence="2 3">
    <name type="scientific">Spiroplasma tabanidicola</name>
    <dbReference type="NCBI Taxonomy" id="324079"/>
    <lineage>
        <taxon>Bacteria</taxon>
        <taxon>Bacillati</taxon>
        <taxon>Mycoplasmatota</taxon>
        <taxon>Mollicutes</taxon>
        <taxon>Entomoplasmatales</taxon>
        <taxon>Spiroplasmataceae</taxon>
        <taxon>Spiroplasma</taxon>
    </lineage>
</organism>
<accession>A0A6I6C931</accession>
<feature type="region of interest" description="Disordered" evidence="1">
    <location>
        <begin position="194"/>
        <end position="342"/>
    </location>
</feature>
<feature type="compositionally biased region" description="Polar residues" evidence="1">
    <location>
        <begin position="145"/>
        <end position="181"/>
    </location>
</feature>
<feature type="compositionally biased region" description="Low complexity" evidence="1">
    <location>
        <begin position="242"/>
        <end position="279"/>
    </location>
</feature>
<feature type="region of interest" description="Disordered" evidence="1">
    <location>
        <begin position="835"/>
        <end position="855"/>
    </location>
</feature>
<dbReference type="KEGG" id="stab:STABA_v1c00280"/>
<reference evidence="2 3" key="1">
    <citation type="submission" date="2019-11" db="EMBL/GenBank/DDBJ databases">
        <title>Complete genome sequence of Spiroplasma tabanidicola TAUS-1 (DSM 22603).</title>
        <authorList>
            <person name="Huang C.-T."/>
            <person name="Lin Y.-C."/>
            <person name="Kuo C.-H."/>
        </authorList>
    </citation>
    <scope>NUCLEOTIDE SEQUENCE [LARGE SCALE GENOMIC DNA]</scope>
    <source>
        <strain evidence="2 3">TAUS-1</strain>
    </source>
</reference>
<name>A0A6I6C931_9MOLU</name>
<dbReference type="AlphaFoldDB" id="A0A6I6C931"/>
<feature type="compositionally biased region" description="Polar residues" evidence="1">
    <location>
        <begin position="280"/>
        <end position="324"/>
    </location>
</feature>
<gene>
    <name evidence="2" type="ORF">STABA_v1c00280</name>
</gene>
<feature type="compositionally biased region" description="Polar residues" evidence="1">
    <location>
        <begin position="452"/>
        <end position="461"/>
    </location>
</feature>
<evidence type="ECO:0000313" key="3">
    <source>
        <dbReference type="Proteomes" id="UP000424468"/>
    </source>
</evidence>
<feature type="compositionally biased region" description="Polar residues" evidence="1">
    <location>
        <begin position="224"/>
        <end position="241"/>
    </location>
</feature>
<feature type="compositionally biased region" description="Low complexity" evidence="1">
    <location>
        <begin position="325"/>
        <end position="338"/>
    </location>
</feature>
<proteinExistence type="predicted"/>
<feature type="region of interest" description="Disordered" evidence="1">
    <location>
        <begin position="135"/>
        <end position="181"/>
    </location>
</feature>
<dbReference type="OrthoDB" id="390367at2"/>
<feature type="compositionally biased region" description="Low complexity" evidence="1">
    <location>
        <begin position="195"/>
        <end position="222"/>
    </location>
</feature>
<protein>
    <submittedName>
        <fullName evidence="2">Uncharacterized protein</fullName>
    </submittedName>
</protein>
<evidence type="ECO:0000313" key="2">
    <source>
        <dbReference type="EMBL" id="QGS51395.1"/>
    </source>
</evidence>
<dbReference type="Proteomes" id="UP000424468">
    <property type="component" value="Chromosome"/>
</dbReference>